<dbReference type="EMBL" id="FLRE01000202">
    <property type="protein sequence ID" value="SBT50930.1"/>
    <property type="molecule type" value="Genomic_DNA"/>
</dbReference>
<evidence type="ECO:0000256" key="1">
    <source>
        <dbReference type="ARBA" id="ARBA00022552"/>
    </source>
</evidence>
<name>A0A1A9A493_PLAOA</name>
<reference evidence="12" key="1">
    <citation type="submission" date="2016-05" db="EMBL/GenBank/DDBJ databases">
        <authorList>
            <person name="Lavstsen T."/>
            <person name="Jespersen J.S."/>
        </authorList>
    </citation>
    <scope>NUCLEOTIDE SEQUENCE [LARGE SCALE GENOMIC DNA]</scope>
</reference>
<dbReference type="SMART" id="SM00650">
    <property type="entry name" value="rADc"/>
    <property type="match status" value="1"/>
</dbReference>
<keyword evidence="1 7" id="KW-0698">rRNA processing</keyword>
<comment type="similarity">
    <text evidence="6 7">Belongs to the class I-like SAM-binding methyltransferase superfamily. rRNA adenine N(6)-methyltransferase family.</text>
</comment>
<dbReference type="GO" id="GO:0000179">
    <property type="term" value="F:rRNA (adenine-N6,N6-)-dimethyltransferase activity"/>
    <property type="evidence" value="ECO:0007669"/>
    <property type="project" value="UniProtKB-UniRule"/>
</dbReference>
<comment type="caution">
    <text evidence="6">Lacks conserved residue(s) required for the propagation of feature annotation.</text>
</comment>
<keyword evidence="9" id="KW-0732">Signal</keyword>
<feature type="compositionally biased region" description="Basic and acidic residues" evidence="8">
    <location>
        <begin position="205"/>
        <end position="302"/>
    </location>
</feature>
<feature type="binding site" evidence="6">
    <location>
        <position position="356"/>
    </location>
    <ligand>
        <name>S-adenosyl-L-methionine</name>
        <dbReference type="ChEBI" id="CHEBI:59789"/>
    </ligand>
</feature>
<evidence type="ECO:0000256" key="7">
    <source>
        <dbReference type="RuleBase" id="RU362106"/>
    </source>
</evidence>
<organism evidence="12 13">
    <name type="scientific">Plasmodium ovale wallikeri</name>
    <dbReference type="NCBI Taxonomy" id="864142"/>
    <lineage>
        <taxon>Eukaryota</taxon>
        <taxon>Sar</taxon>
        <taxon>Alveolata</taxon>
        <taxon>Apicomplexa</taxon>
        <taxon>Aconoidasida</taxon>
        <taxon>Haemosporida</taxon>
        <taxon>Plasmodiidae</taxon>
        <taxon>Plasmodium</taxon>
        <taxon>Plasmodium (Plasmodium)</taxon>
    </lineage>
</organism>
<dbReference type="Pfam" id="PF00398">
    <property type="entry name" value="RrnaAD"/>
    <property type="match status" value="1"/>
</dbReference>
<evidence type="ECO:0000256" key="6">
    <source>
        <dbReference type="PROSITE-ProRule" id="PRU01026"/>
    </source>
</evidence>
<feature type="chain" id="PRO_5015060020" description="rRNA adenine N(6)-methyltransferase" evidence="9">
    <location>
        <begin position="20"/>
        <end position="553"/>
    </location>
</feature>
<dbReference type="CDD" id="cd02440">
    <property type="entry name" value="AdoMet_MTases"/>
    <property type="match status" value="1"/>
</dbReference>
<accession>A0A1A9A493</accession>
<feature type="compositionally biased region" description="Basic and acidic residues" evidence="8">
    <location>
        <begin position="176"/>
        <end position="190"/>
    </location>
</feature>
<dbReference type="PROSITE" id="PS01131">
    <property type="entry name" value="RRNA_A_DIMETH"/>
    <property type="match status" value="1"/>
</dbReference>
<keyword evidence="14" id="KW-1185">Reference proteome</keyword>
<dbReference type="Proteomes" id="UP000078555">
    <property type="component" value="Unassembled WGS sequence"/>
</dbReference>
<dbReference type="InterPro" id="IPR011530">
    <property type="entry name" value="rRNA_adenine_dimethylase"/>
</dbReference>
<reference evidence="13 14" key="2">
    <citation type="submission" date="2016-05" db="EMBL/GenBank/DDBJ databases">
        <authorList>
            <person name="Naeem Raeece"/>
        </authorList>
    </citation>
    <scope>NUCLEOTIDE SEQUENCE [LARGE SCALE GENOMIC DNA]</scope>
</reference>
<feature type="binding site" evidence="6">
    <location>
        <position position="313"/>
    </location>
    <ligand>
        <name>S-adenosyl-L-methionine</name>
        <dbReference type="ChEBI" id="CHEBI:59789"/>
    </ligand>
</feature>
<feature type="domain" description="Ribosomal RNA adenine methylase transferase N-terminal" evidence="10">
    <location>
        <begin position="298"/>
        <end position="463"/>
    </location>
</feature>
<keyword evidence="3 6" id="KW-0808">Transferase</keyword>
<proteinExistence type="inferred from homology"/>
<evidence type="ECO:0000313" key="13">
    <source>
        <dbReference type="Proteomes" id="UP000078550"/>
    </source>
</evidence>
<feature type="compositionally biased region" description="Basic residues" evidence="8">
    <location>
        <begin position="191"/>
        <end position="204"/>
    </location>
</feature>
<protein>
    <recommendedName>
        <fullName evidence="7">rRNA adenine N(6)-methyltransferase</fullName>
        <ecNumber evidence="7">2.1.1.-</ecNumber>
    </recommendedName>
</protein>
<dbReference type="AlphaFoldDB" id="A0A1A9A493"/>
<evidence type="ECO:0000256" key="9">
    <source>
        <dbReference type="SAM" id="SignalP"/>
    </source>
</evidence>
<evidence type="ECO:0000313" key="11">
    <source>
        <dbReference type="EMBL" id="SBT50627.1"/>
    </source>
</evidence>
<dbReference type="GO" id="GO:0003723">
    <property type="term" value="F:RNA binding"/>
    <property type="evidence" value="ECO:0007669"/>
    <property type="project" value="UniProtKB-UniRule"/>
</dbReference>
<dbReference type="Gene3D" id="3.40.50.150">
    <property type="entry name" value="Vaccinia Virus protein VP39"/>
    <property type="match status" value="2"/>
</dbReference>
<evidence type="ECO:0000256" key="5">
    <source>
        <dbReference type="ARBA" id="ARBA00022884"/>
    </source>
</evidence>
<evidence type="ECO:0000256" key="4">
    <source>
        <dbReference type="ARBA" id="ARBA00022691"/>
    </source>
</evidence>
<keyword evidence="5 6" id="KW-0694">RNA-binding</keyword>
<dbReference type="PANTHER" id="PTHR11727">
    <property type="entry name" value="DIMETHYLADENOSINE TRANSFERASE"/>
    <property type="match status" value="1"/>
</dbReference>
<dbReference type="InterPro" id="IPR020598">
    <property type="entry name" value="rRNA_Ade_methylase_Trfase_N"/>
</dbReference>
<dbReference type="EMBL" id="FLRD01000162">
    <property type="protein sequence ID" value="SBT50627.1"/>
    <property type="molecule type" value="Genomic_DNA"/>
</dbReference>
<dbReference type="InterPro" id="IPR001737">
    <property type="entry name" value="KsgA/Erm"/>
</dbReference>
<evidence type="ECO:0000256" key="2">
    <source>
        <dbReference type="ARBA" id="ARBA00022603"/>
    </source>
</evidence>
<evidence type="ECO:0000256" key="3">
    <source>
        <dbReference type="ARBA" id="ARBA00022679"/>
    </source>
</evidence>
<feature type="binding site" evidence="6">
    <location>
        <position position="378"/>
    </location>
    <ligand>
        <name>S-adenosyl-L-methionine</name>
        <dbReference type="ChEBI" id="CHEBI:59789"/>
    </ligand>
</feature>
<dbReference type="Proteomes" id="UP000078550">
    <property type="component" value="Unassembled WGS sequence"/>
</dbReference>
<feature type="region of interest" description="Disordered" evidence="8">
    <location>
        <begin position="168"/>
        <end position="302"/>
    </location>
</feature>
<evidence type="ECO:0000313" key="14">
    <source>
        <dbReference type="Proteomes" id="UP000078555"/>
    </source>
</evidence>
<dbReference type="PROSITE" id="PS51689">
    <property type="entry name" value="SAM_RNA_A_N6_MT"/>
    <property type="match status" value="1"/>
</dbReference>
<evidence type="ECO:0000313" key="12">
    <source>
        <dbReference type="EMBL" id="SBT50930.1"/>
    </source>
</evidence>
<dbReference type="InterPro" id="IPR023165">
    <property type="entry name" value="rRNA_Ade_diMease-like_C"/>
</dbReference>
<dbReference type="InterPro" id="IPR029063">
    <property type="entry name" value="SAM-dependent_MTases_sf"/>
</dbReference>
<gene>
    <name evidence="11" type="ORF">POVWA1_061710</name>
    <name evidence="12" type="ORF">POVWA2_061270</name>
</gene>
<keyword evidence="2 6" id="KW-0489">Methyltransferase</keyword>
<dbReference type="EC" id="2.1.1.-" evidence="7"/>
<keyword evidence="4 6" id="KW-0949">S-adenosyl-L-methionine</keyword>
<dbReference type="PANTHER" id="PTHR11727:SF18">
    <property type="entry name" value="RRNA ADENINE N(6)-METHYLTRANSFERASE"/>
    <property type="match status" value="1"/>
</dbReference>
<dbReference type="NCBIfam" id="TIGR00755">
    <property type="entry name" value="ksgA"/>
    <property type="match status" value="1"/>
</dbReference>
<sequence length="553" mass="63560">MNNLTRVLSVGLLLLEAQSYFLKGSNTIQGYVDYHGCLCKTWRGRDVTRRKKSTHQGYILQSKKSIKITTHNGKAVAKCTAVRLSKSGEDGNTEWSNDGVEEKNKLIGREFEGITIFPLKQEGEDNDLRTRLPAREFKPKRSLGQNYLNDENIIRKMVNAIEISRGELANPRGKNTHGEKPVKTRKGEKPSKKRKGEKPSKKRKGENPSKKRDAEKPSGQRDAEQPSGQRDAEQPSEQRDAEQPSEQRDAEQPSEQRDAEKPSEQRDAEKPSEQRDAEKPSEQRDAEKPSEQRDAEDTLESLKDKGRGVIELGCGLGQISKFLYKKYENMTGIEIDSRALSVLSRTMPGFDFIHDDVLQVNYKELSISKGTKLTIIGNLPFYITSQILFCLLDFHKYIEQAIVTIQYEVGKRIVAKYNDKNYSILSILFSLYTNSYLLFKIPSKSFYPIPKVEAAVMKIIFTHNNLNCNLLFLKEILRYSFQQRRKKLKSSLKPLLIKYNLQNMIPLSFCDLRPQQLLPQQFVELTNLLFPLHKYPFDPLVETKIWRKKKHGD</sequence>
<feature type="binding site" evidence="6">
    <location>
        <position position="334"/>
    </location>
    <ligand>
        <name>S-adenosyl-L-methionine</name>
        <dbReference type="ChEBI" id="CHEBI:59789"/>
    </ligand>
</feature>
<dbReference type="Gene3D" id="1.10.8.100">
    <property type="entry name" value="Ribosomal RNA adenine dimethylase-like, domain 2"/>
    <property type="match status" value="1"/>
</dbReference>
<evidence type="ECO:0000259" key="10">
    <source>
        <dbReference type="SMART" id="SM00650"/>
    </source>
</evidence>
<dbReference type="SUPFAM" id="SSF53335">
    <property type="entry name" value="S-adenosyl-L-methionine-dependent methyltransferases"/>
    <property type="match status" value="1"/>
</dbReference>
<feature type="signal peptide" evidence="9">
    <location>
        <begin position="1"/>
        <end position="19"/>
    </location>
</feature>
<dbReference type="InterPro" id="IPR020596">
    <property type="entry name" value="rRNA_Ade_Mease_Trfase_CS"/>
</dbReference>
<evidence type="ECO:0000256" key="8">
    <source>
        <dbReference type="SAM" id="MobiDB-lite"/>
    </source>
</evidence>